<proteinExistence type="predicted"/>
<feature type="compositionally biased region" description="Basic and acidic residues" evidence="1">
    <location>
        <begin position="151"/>
        <end position="167"/>
    </location>
</feature>
<feature type="compositionally biased region" description="Gly residues" evidence="1">
    <location>
        <begin position="765"/>
        <end position="784"/>
    </location>
</feature>
<feature type="compositionally biased region" description="Polar residues" evidence="1">
    <location>
        <begin position="181"/>
        <end position="208"/>
    </location>
</feature>
<feature type="compositionally biased region" description="Low complexity" evidence="1">
    <location>
        <begin position="575"/>
        <end position="592"/>
    </location>
</feature>
<reference evidence="2 3" key="1">
    <citation type="submission" date="2016-08" db="EMBL/GenBank/DDBJ databases">
        <authorList>
            <consortium name="Lentinula edodes genome sequencing consortium"/>
            <person name="Sakamoto Y."/>
            <person name="Nakade K."/>
            <person name="Sato S."/>
            <person name="Yoshida Y."/>
            <person name="Miyazaki K."/>
            <person name="Natsume S."/>
            <person name="Konno N."/>
        </authorList>
    </citation>
    <scope>NUCLEOTIDE SEQUENCE [LARGE SCALE GENOMIC DNA]</scope>
    <source>
        <strain evidence="2 3">NBRC 111202</strain>
    </source>
</reference>
<name>A0A1Q3E4K4_LENED</name>
<evidence type="ECO:0000256" key="1">
    <source>
        <dbReference type="SAM" id="MobiDB-lite"/>
    </source>
</evidence>
<dbReference type="STRING" id="5353.A0A1Q3E4K4"/>
<evidence type="ECO:0000313" key="3">
    <source>
        <dbReference type="Proteomes" id="UP000188533"/>
    </source>
</evidence>
<feature type="compositionally biased region" description="Gly residues" evidence="1">
    <location>
        <begin position="854"/>
        <end position="866"/>
    </location>
</feature>
<reference evidence="2 3" key="2">
    <citation type="submission" date="2017-02" db="EMBL/GenBank/DDBJ databases">
        <title>A genome survey and senescence transcriptome analysis in Lentinula edodes.</title>
        <authorList>
            <person name="Sakamoto Y."/>
            <person name="Nakade K."/>
            <person name="Sato S."/>
            <person name="Yoshida Y."/>
            <person name="Miyazaki K."/>
            <person name="Natsume S."/>
            <person name="Konno N."/>
        </authorList>
    </citation>
    <scope>NUCLEOTIDE SEQUENCE [LARGE SCALE GENOMIC DNA]</scope>
    <source>
        <strain evidence="2 3">NBRC 111202</strain>
    </source>
</reference>
<feature type="compositionally biased region" description="Low complexity" evidence="1">
    <location>
        <begin position="372"/>
        <end position="387"/>
    </location>
</feature>
<feature type="compositionally biased region" description="Gly residues" evidence="1">
    <location>
        <begin position="498"/>
        <end position="508"/>
    </location>
</feature>
<keyword evidence="3" id="KW-1185">Reference proteome</keyword>
<feature type="region of interest" description="Disordered" evidence="1">
    <location>
        <begin position="812"/>
        <end position="933"/>
    </location>
</feature>
<gene>
    <name evidence="2" type="ORF">LENED_003799</name>
</gene>
<feature type="compositionally biased region" description="Low complexity" evidence="1">
    <location>
        <begin position="834"/>
        <end position="844"/>
    </location>
</feature>
<feature type="compositionally biased region" description="Low complexity" evidence="1">
    <location>
        <begin position="698"/>
        <end position="718"/>
    </location>
</feature>
<feature type="compositionally biased region" description="Polar residues" evidence="1">
    <location>
        <begin position="480"/>
        <end position="494"/>
    </location>
</feature>
<feature type="compositionally biased region" description="Low complexity" evidence="1">
    <location>
        <begin position="64"/>
        <end position="86"/>
    </location>
</feature>
<feature type="region of interest" description="Disordered" evidence="1">
    <location>
        <begin position="441"/>
        <end position="510"/>
    </location>
</feature>
<dbReference type="Proteomes" id="UP000188533">
    <property type="component" value="Unassembled WGS sequence"/>
</dbReference>
<feature type="region of interest" description="Disordered" evidence="1">
    <location>
        <begin position="755"/>
        <end position="800"/>
    </location>
</feature>
<feature type="region of interest" description="Disordered" evidence="1">
    <location>
        <begin position="575"/>
        <end position="603"/>
    </location>
</feature>
<feature type="compositionally biased region" description="Polar residues" evidence="1">
    <location>
        <begin position="45"/>
        <end position="61"/>
    </location>
</feature>
<feature type="region of interest" description="Disordered" evidence="1">
    <location>
        <begin position="698"/>
        <end position="742"/>
    </location>
</feature>
<protein>
    <submittedName>
        <fullName evidence="2">Uncharacterized protein</fullName>
    </submittedName>
</protein>
<evidence type="ECO:0000313" key="2">
    <source>
        <dbReference type="EMBL" id="GAW02163.1"/>
    </source>
</evidence>
<organism evidence="2 3">
    <name type="scientific">Lentinula edodes</name>
    <name type="common">Shiitake mushroom</name>
    <name type="synonym">Lentinus edodes</name>
    <dbReference type="NCBI Taxonomy" id="5353"/>
    <lineage>
        <taxon>Eukaryota</taxon>
        <taxon>Fungi</taxon>
        <taxon>Dikarya</taxon>
        <taxon>Basidiomycota</taxon>
        <taxon>Agaricomycotina</taxon>
        <taxon>Agaricomycetes</taxon>
        <taxon>Agaricomycetidae</taxon>
        <taxon>Agaricales</taxon>
        <taxon>Marasmiineae</taxon>
        <taxon>Omphalotaceae</taxon>
        <taxon>Lentinula</taxon>
    </lineage>
</organism>
<dbReference type="AlphaFoldDB" id="A0A1Q3E4K4"/>
<feature type="region of interest" description="Disordered" evidence="1">
    <location>
        <begin position="181"/>
        <end position="212"/>
    </location>
</feature>
<accession>A0A1Q3E4K4</accession>
<feature type="region of interest" description="Disordered" evidence="1">
    <location>
        <begin position="402"/>
        <end position="424"/>
    </location>
</feature>
<feature type="compositionally biased region" description="Polar residues" evidence="1">
    <location>
        <begin position="9"/>
        <end position="20"/>
    </location>
</feature>
<comment type="caution">
    <text evidence="2">The sequence shown here is derived from an EMBL/GenBank/DDBJ whole genome shotgun (WGS) entry which is preliminary data.</text>
</comment>
<sequence>MIHVDRNQHTAVLSSHSKQNLVLPVEKQLRDWAESVPQKPARILSPSQPETTLPGPTTPKDNQPIAANPEAPSPSASPADGNSASPNREHSSSSLSPIPDTAHSSPPPPTTNSSNNEAALAEPLLDDKESRQSTPLSELSPPPDDDDPPPDENKDPENFADDAITKKEYSDVEVKFLEKSSLSTNPYPSRSSDYAPSPSTSPNHTLSHPNGKDPKVATILELNSELFKILLELQARGVSPSDTRFQHFSTRLQSNLNYLATAADRPSNQSSITYPMMEAPPLIDIIAMDRIQQLYADLASVFTKIMPRRPSLGAGIPNNNHMGMNFNHLKRERTDEGSLDMTAHKRRDTGEGKVNNNGMMMPPPSLPLQDQLSNGISSSPSLSTGNGSLPISIAPQTSVSAMSGMIPPTLGQGMSGTGSLPDAGMSEAQLNQAVREQRMANMRAQQQRPGGLPGMPSTPQPQQGGRHMSPPSASIAASSNLQISPTSSNHSGPSTVVPGGGGGGGGGLSSVQQMQQQAYMLLQIQPPHPVLQYMHRMIPNFSSLSYHDQARRIFQVLQSRQQQQQQQQLHQQLQQQQQQQQQQSSPQSLQPQMNGIPNGVFPIHTSPISPVAQQAQMNPMILAGGQGGMNPGPSAGNSAGMSGGGNNINNMGMNSMTPNQRQQLMLMQQQRGGGSMGSGGMNPMNNMNNMNGMSSQQYAMLQQQRQQQQAQQGMSQGAISPTQSHHGGGNGSPMIPGSDLNNFPALRSNAAIPGIARSARSPPDGGIGGGGGGIGIGGISGSGPGNQSPMTPRMPARGPSMGQDEFARMMGGSVGPSPRGGMMSGSGPGNFTPQQMQNWQQQQMAGGMRPPSAHGGGYGGGGGGSMGAPSPGSAGGGFGSGSSGGMGSPSYPFPTPSPGSGHPGDLSSSNLGLGMPRHMSATPGPGQQMRNPNMNMNGMNNMSNMNNMNNMSNMNNMNNMGMGMGMNMNSPMSS</sequence>
<feature type="region of interest" description="Disordered" evidence="1">
    <location>
        <begin position="348"/>
        <end position="387"/>
    </location>
</feature>
<feature type="compositionally biased region" description="Gly residues" evidence="1">
    <location>
        <begin position="873"/>
        <end position="887"/>
    </location>
</feature>
<feature type="compositionally biased region" description="Low complexity" evidence="1">
    <location>
        <begin position="812"/>
        <end position="821"/>
    </location>
</feature>
<feature type="compositionally biased region" description="Low complexity" evidence="1">
    <location>
        <begin position="469"/>
        <end position="479"/>
    </location>
</feature>
<dbReference type="EMBL" id="BDGU01000086">
    <property type="protein sequence ID" value="GAW02163.1"/>
    <property type="molecule type" value="Genomic_DNA"/>
</dbReference>
<feature type="region of interest" description="Disordered" evidence="1">
    <location>
        <begin position="1"/>
        <end position="167"/>
    </location>
</feature>